<dbReference type="OrthoDB" id="1535081at2759"/>
<dbReference type="Proteomes" id="UP001141434">
    <property type="component" value="Unassembled WGS sequence"/>
</dbReference>
<dbReference type="InterPro" id="IPR036390">
    <property type="entry name" value="WH_DNA-bd_sf"/>
</dbReference>
<dbReference type="SUPFAM" id="SSF46785">
    <property type="entry name" value="Winged helix' DNA-binding domain"/>
    <property type="match status" value="1"/>
</dbReference>
<sequence>MAVKVAIDMNIFPILAKATSPVSVHELAASKPADPLLVERILRLLVAYDFAEEQGPCKYLPTALSKEMTQRTSVGVVESLFLEFLPAIQKTPEYLHAIGYRNPEDPTFAPLQYTNKMKEGGFAWLCQNPAALKRFNAFMEGQRADRAHWADWFPVQDQILAAAEKRPNQPLLVDIGGGRGHDILGFKERFPSAPGKLILEDLPRVIEDARAAVNLDAMKIETISYDFFAEEQPVKGARVYYFRNIFHDWSDDKARIIFKNLVKSMERGYSKILMEEYILPDQNARALGGMTDIAVMVFCSGLERTQRRWTNLLQSAGLKVNKFWMRDGDGQGIIEVELP</sequence>
<evidence type="ECO:0000313" key="8">
    <source>
        <dbReference type="Proteomes" id="UP001141434"/>
    </source>
</evidence>
<dbReference type="Pfam" id="PF08100">
    <property type="entry name" value="Dimerisation"/>
    <property type="match status" value="1"/>
</dbReference>
<feature type="domain" description="O-methyltransferase dimerisation" evidence="6">
    <location>
        <begin position="1"/>
        <end position="69"/>
    </location>
</feature>
<keyword evidence="1" id="KW-0489">Methyltransferase</keyword>
<dbReference type="PIRSF" id="PIRSF005739">
    <property type="entry name" value="O-mtase"/>
    <property type="match status" value="1"/>
</dbReference>
<dbReference type="InterPro" id="IPR016461">
    <property type="entry name" value="COMT-like"/>
</dbReference>
<dbReference type="GO" id="GO:0046983">
    <property type="term" value="F:protein dimerization activity"/>
    <property type="evidence" value="ECO:0007669"/>
    <property type="project" value="InterPro"/>
</dbReference>
<evidence type="ECO:0000256" key="3">
    <source>
        <dbReference type="ARBA" id="ARBA00022691"/>
    </source>
</evidence>
<dbReference type="GeneID" id="81395666"/>
<dbReference type="PROSITE" id="PS51683">
    <property type="entry name" value="SAM_OMT_II"/>
    <property type="match status" value="1"/>
</dbReference>
<dbReference type="GO" id="GO:0044550">
    <property type="term" value="P:secondary metabolite biosynthetic process"/>
    <property type="evidence" value="ECO:0007669"/>
    <property type="project" value="UniProtKB-ARBA"/>
</dbReference>
<dbReference type="Gene3D" id="3.40.50.150">
    <property type="entry name" value="Vaccinia Virus protein VP39"/>
    <property type="match status" value="1"/>
</dbReference>
<feature type="domain" description="O-methyltransferase C-terminal" evidence="5">
    <location>
        <begin position="158"/>
        <end position="318"/>
    </location>
</feature>
<evidence type="ECO:0000256" key="2">
    <source>
        <dbReference type="ARBA" id="ARBA00022679"/>
    </source>
</evidence>
<dbReference type="Pfam" id="PF00891">
    <property type="entry name" value="Methyltransf_2"/>
    <property type="match status" value="1"/>
</dbReference>
<dbReference type="PANTHER" id="PTHR43712">
    <property type="entry name" value="PUTATIVE (AFU_ORTHOLOGUE AFUA_4G14580)-RELATED"/>
    <property type="match status" value="1"/>
</dbReference>
<name>A0A9W9EZX6_9EURO</name>
<dbReference type="InterPro" id="IPR036388">
    <property type="entry name" value="WH-like_DNA-bd_sf"/>
</dbReference>
<evidence type="ECO:0000259" key="5">
    <source>
        <dbReference type="Pfam" id="PF00891"/>
    </source>
</evidence>
<reference evidence="7" key="1">
    <citation type="submission" date="2022-11" db="EMBL/GenBank/DDBJ databases">
        <authorList>
            <person name="Petersen C."/>
        </authorList>
    </citation>
    <scope>NUCLEOTIDE SEQUENCE</scope>
    <source>
        <strain evidence="7">IBT 34128</strain>
    </source>
</reference>
<dbReference type="GO" id="GO:0032259">
    <property type="term" value="P:methylation"/>
    <property type="evidence" value="ECO:0007669"/>
    <property type="project" value="UniProtKB-KW"/>
</dbReference>
<dbReference type="EMBL" id="JAPMSZ010000009">
    <property type="protein sequence ID" value="KAJ5091099.1"/>
    <property type="molecule type" value="Genomic_DNA"/>
</dbReference>
<dbReference type="InterPro" id="IPR029063">
    <property type="entry name" value="SAM-dependent_MTases_sf"/>
</dbReference>
<organism evidence="7 8">
    <name type="scientific">Penicillium alfredii</name>
    <dbReference type="NCBI Taxonomy" id="1506179"/>
    <lineage>
        <taxon>Eukaryota</taxon>
        <taxon>Fungi</taxon>
        <taxon>Dikarya</taxon>
        <taxon>Ascomycota</taxon>
        <taxon>Pezizomycotina</taxon>
        <taxon>Eurotiomycetes</taxon>
        <taxon>Eurotiomycetidae</taxon>
        <taxon>Eurotiales</taxon>
        <taxon>Aspergillaceae</taxon>
        <taxon>Penicillium</taxon>
    </lineage>
</organism>
<reference evidence="7" key="2">
    <citation type="journal article" date="2023" name="IMA Fungus">
        <title>Comparative genomic study of the Penicillium genus elucidates a diverse pangenome and 15 lateral gene transfer events.</title>
        <authorList>
            <person name="Petersen C."/>
            <person name="Sorensen T."/>
            <person name="Nielsen M.R."/>
            <person name="Sondergaard T.E."/>
            <person name="Sorensen J.L."/>
            <person name="Fitzpatrick D.A."/>
            <person name="Frisvad J.C."/>
            <person name="Nielsen K.L."/>
        </authorList>
    </citation>
    <scope>NUCLEOTIDE SEQUENCE</scope>
    <source>
        <strain evidence="7">IBT 34128</strain>
    </source>
</reference>
<dbReference type="AlphaFoldDB" id="A0A9W9EZX6"/>
<dbReference type="PANTHER" id="PTHR43712:SF1">
    <property type="entry name" value="HYPOTHETICAL O-METHYLTRANSFERASE (EUROFUNG)-RELATED"/>
    <property type="match status" value="1"/>
</dbReference>
<proteinExistence type="predicted"/>
<evidence type="ECO:0000256" key="4">
    <source>
        <dbReference type="PIRSR" id="PIRSR005739-1"/>
    </source>
</evidence>
<accession>A0A9W9EZX6</accession>
<keyword evidence="8" id="KW-1185">Reference proteome</keyword>
<dbReference type="SUPFAM" id="SSF53335">
    <property type="entry name" value="S-adenosyl-L-methionine-dependent methyltransferases"/>
    <property type="match status" value="1"/>
</dbReference>
<dbReference type="GO" id="GO:0008171">
    <property type="term" value="F:O-methyltransferase activity"/>
    <property type="evidence" value="ECO:0007669"/>
    <property type="project" value="InterPro"/>
</dbReference>
<evidence type="ECO:0000313" key="7">
    <source>
        <dbReference type="EMBL" id="KAJ5091099.1"/>
    </source>
</evidence>
<dbReference type="InterPro" id="IPR012967">
    <property type="entry name" value="COMT_dimerisation"/>
</dbReference>
<evidence type="ECO:0000259" key="6">
    <source>
        <dbReference type="Pfam" id="PF08100"/>
    </source>
</evidence>
<dbReference type="Gene3D" id="1.10.10.10">
    <property type="entry name" value="Winged helix-like DNA-binding domain superfamily/Winged helix DNA-binding domain"/>
    <property type="match status" value="1"/>
</dbReference>
<dbReference type="InterPro" id="IPR001077">
    <property type="entry name" value="COMT_C"/>
</dbReference>
<feature type="active site" description="Proton acceptor" evidence="4">
    <location>
        <position position="247"/>
    </location>
</feature>
<keyword evidence="3" id="KW-0949">S-adenosyl-L-methionine</keyword>
<gene>
    <name evidence="7" type="ORF">NUU61_005969</name>
</gene>
<evidence type="ECO:0000256" key="1">
    <source>
        <dbReference type="ARBA" id="ARBA00022603"/>
    </source>
</evidence>
<dbReference type="RefSeq" id="XP_056509297.1">
    <property type="nucleotide sequence ID" value="XM_056656497.1"/>
</dbReference>
<protein>
    <recommendedName>
        <fullName evidence="9">O-methyltransferase domain-containing protein</fullName>
    </recommendedName>
</protein>
<keyword evidence="2" id="KW-0808">Transferase</keyword>
<comment type="caution">
    <text evidence="7">The sequence shown here is derived from an EMBL/GenBank/DDBJ whole genome shotgun (WGS) entry which is preliminary data.</text>
</comment>
<evidence type="ECO:0008006" key="9">
    <source>
        <dbReference type="Google" id="ProtNLM"/>
    </source>
</evidence>